<accession>A0AC35FKN7</accession>
<sequence length="374" mass="42852">MSFPLSTFGMNPDDIRYLHCDSYVQGKGRDRLKYLDLEGRWILSGRSIPFISATFNHIEKLNYAQGAIFDITEPALDAIGLIGWTPEQRPKEEKKKPFVLKRPPVVEVVEEVQSPREPVPHRSAGYGPAHHKRKLSVPDRSRSPSASSRDGSPIPPEFDKYATRYQRKVPQLVQSQSIIQLTSIRHEIDDDLPPPPAAFLSSPSLPPPMQLLTFKHEPKAHVLEKTEDTFTQFKEEVREFDRSKLRKVPVKRTPPLVKLSLREQLHQELLSFNRTGLKHVETRKGVMPVVDPVKKKSFEELYVVIPLGKTVDESCQTDDLEPAFTSFSDKDQNTATFISEPDSGIDLDEDLEWQLFEEHVSLIRVEETEYYLED</sequence>
<evidence type="ECO:0000313" key="1">
    <source>
        <dbReference type="Proteomes" id="UP000887580"/>
    </source>
</evidence>
<dbReference type="Proteomes" id="UP000887580">
    <property type="component" value="Unplaced"/>
</dbReference>
<dbReference type="WBParaSite" id="PS1159_v2.g18412.t1">
    <property type="protein sequence ID" value="PS1159_v2.g18412.t1"/>
    <property type="gene ID" value="PS1159_v2.g18412"/>
</dbReference>
<reference evidence="2" key="1">
    <citation type="submission" date="2022-11" db="UniProtKB">
        <authorList>
            <consortium name="WormBaseParasite"/>
        </authorList>
    </citation>
    <scope>IDENTIFICATION</scope>
</reference>
<proteinExistence type="predicted"/>
<protein>
    <submittedName>
        <fullName evidence="2">Uncharacterized protein</fullName>
    </submittedName>
</protein>
<evidence type="ECO:0000313" key="2">
    <source>
        <dbReference type="WBParaSite" id="PS1159_v2.g18412.t1"/>
    </source>
</evidence>
<name>A0AC35FKN7_9BILA</name>
<organism evidence="1 2">
    <name type="scientific">Panagrolaimus sp. PS1159</name>
    <dbReference type="NCBI Taxonomy" id="55785"/>
    <lineage>
        <taxon>Eukaryota</taxon>
        <taxon>Metazoa</taxon>
        <taxon>Ecdysozoa</taxon>
        <taxon>Nematoda</taxon>
        <taxon>Chromadorea</taxon>
        <taxon>Rhabditida</taxon>
        <taxon>Tylenchina</taxon>
        <taxon>Panagrolaimomorpha</taxon>
        <taxon>Panagrolaimoidea</taxon>
        <taxon>Panagrolaimidae</taxon>
        <taxon>Panagrolaimus</taxon>
    </lineage>
</organism>